<evidence type="ECO:0008006" key="6">
    <source>
        <dbReference type="Google" id="ProtNLM"/>
    </source>
</evidence>
<dbReference type="AlphaFoldDB" id="A0A7S4MIE5"/>
<evidence type="ECO:0000313" key="5">
    <source>
        <dbReference type="EMBL" id="CAE2223771.1"/>
    </source>
</evidence>
<dbReference type="CDD" id="cd00882">
    <property type="entry name" value="Ras_like_GTPase"/>
    <property type="match status" value="1"/>
</dbReference>
<keyword evidence="2 3" id="KW-0342">GTP-binding</keyword>
<name>A0A7S4MIE5_9EUKA</name>
<feature type="binding site" evidence="3">
    <location>
        <begin position="13"/>
        <end position="20"/>
    </location>
    <ligand>
        <name>GTP</name>
        <dbReference type="ChEBI" id="CHEBI:37565"/>
    </ligand>
</feature>
<dbReference type="Gene3D" id="3.40.50.300">
    <property type="entry name" value="P-loop containing nucleotide triphosphate hydrolases"/>
    <property type="match status" value="1"/>
</dbReference>
<feature type="binding site" evidence="4">
    <location>
        <position position="20"/>
    </location>
    <ligand>
        <name>Mg(2+)</name>
        <dbReference type="ChEBI" id="CHEBI:18420"/>
    </ligand>
</feature>
<protein>
    <recommendedName>
        <fullName evidence="6">Signal recognition particle receptor subunit beta</fullName>
    </recommendedName>
</protein>
<dbReference type="GO" id="GO:0005525">
    <property type="term" value="F:GTP binding"/>
    <property type="evidence" value="ECO:0007669"/>
    <property type="project" value="UniProtKB-KW"/>
</dbReference>
<dbReference type="InterPro" id="IPR027417">
    <property type="entry name" value="P-loop_NTPase"/>
</dbReference>
<evidence type="ECO:0000256" key="3">
    <source>
        <dbReference type="PIRSR" id="PIRSR606689-1"/>
    </source>
</evidence>
<keyword evidence="4" id="KW-0460">Magnesium</keyword>
<organism evidence="5">
    <name type="scientific">Vannella robusta</name>
    <dbReference type="NCBI Taxonomy" id="1487602"/>
    <lineage>
        <taxon>Eukaryota</taxon>
        <taxon>Amoebozoa</taxon>
        <taxon>Discosea</taxon>
        <taxon>Flabellinia</taxon>
        <taxon>Vannellidae</taxon>
        <taxon>Vannella</taxon>
    </lineage>
</organism>
<gene>
    <name evidence="5" type="ORF">VSP0166_LOCUS10251</name>
</gene>
<keyword evidence="1 3" id="KW-0547">Nucleotide-binding</keyword>
<dbReference type="GO" id="GO:0003924">
    <property type="term" value="F:GTPase activity"/>
    <property type="evidence" value="ECO:0007669"/>
    <property type="project" value="InterPro"/>
</dbReference>
<proteinExistence type="predicted"/>
<dbReference type="SUPFAM" id="SSF52540">
    <property type="entry name" value="P-loop containing nucleoside triphosphate hydrolases"/>
    <property type="match status" value="1"/>
</dbReference>
<evidence type="ECO:0000256" key="1">
    <source>
        <dbReference type="ARBA" id="ARBA00022741"/>
    </source>
</evidence>
<dbReference type="GO" id="GO:0046872">
    <property type="term" value="F:metal ion binding"/>
    <property type="evidence" value="ECO:0007669"/>
    <property type="project" value="UniProtKB-KW"/>
</dbReference>
<feature type="binding site" evidence="4">
    <location>
        <position position="38"/>
    </location>
    <ligand>
        <name>Mg(2+)</name>
        <dbReference type="ChEBI" id="CHEBI:18420"/>
    </ligand>
</feature>
<evidence type="ECO:0000256" key="4">
    <source>
        <dbReference type="PIRSR" id="PIRSR606689-2"/>
    </source>
</evidence>
<dbReference type="EMBL" id="HBKP01014417">
    <property type="protein sequence ID" value="CAE2223771.1"/>
    <property type="molecule type" value="Transcribed_RNA"/>
</dbReference>
<sequence length="214" mass="23483">MGSGPSLPIVVLGLTGSGKTALSYSIVHKELFGDTEPSSGSLQTSVTQHGEIPLSIVDIGGKYPREACIEAVKQAEGIIFVIDATNKDSFVMAAWELYVTGRLAKPKIPIIVLLNSKMSSSAIPFAELFPLFSKHSLPPLEISEKAGDLDLKEFTEEKTDHGFLVNKERLNTPLTEFHKGPWNVAPIDNFNDPEEIRKVLDWITLNLAPDNYYS</sequence>
<keyword evidence="4" id="KW-0479">Metal-binding</keyword>
<dbReference type="InterPro" id="IPR006689">
    <property type="entry name" value="Small_GTPase_ARF/SAR"/>
</dbReference>
<evidence type="ECO:0000256" key="2">
    <source>
        <dbReference type="ARBA" id="ARBA00023134"/>
    </source>
</evidence>
<dbReference type="Pfam" id="PF00025">
    <property type="entry name" value="Arf"/>
    <property type="match status" value="1"/>
</dbReference>
<feature type="binding site" evidence="3">
    <location>
        <position position="61"/>
    </location>
    <ligand>
        <name>GTP</name>
        <dbReference type="ChEBI" id="CHEBI:37565"/>
    </ligand>
</feature>
<accession>A0A7S4MIE5</accession>
<reference evidence="5" key="1">
    <citation type="submission" date="2021-01" db="EMBL/GenBank/DDBJ databases">
        <authorList>
            <person name="Corre E."/>
            <person name="Pelletier E."/>
            <person name="Niang G."/>
            <person name="Scheremetjew M."/>
            <person name="Finn R."/>
            <person name="Kale V."/>
            <person name="Holt S."/>
            <person name="Cochrane G."/>
            <person name="Meng A."/>
            <person name="Brown T."/>
            <person name="Cohen L."/>
        </authorList>
    </citation>
    <scope>NUCLEOTIDE SEQUENCE</scope>
    <source>
        <strain evidence="5">DIVA3 518/3/11/1/6</strain>
    </source>
</reference>